<dbReference type="CDD" id="cd00305">
    <property type="entry name" value="Cu-Zn_Superoxide_Dismutase"/>
    <property type="match status" value="1"/>
</dbReference>
<evidence type="ECO:0000259" key="3">
    <source>
        <dbReference type="Pfam" id="PF00080"/>
    </source>
</evidence>
<dbReference type="AlphaFoldDB" id="A0AA37Q8A6"/>
<dbReference type="Pfam" id="PF00080">
    <property type="entry name" value="Sod_Cu"/>
    <property type="match status" value="1"/>
</dbReference>
<keyword evidence="5" id="KW-1185">Reference proteome</keyword>
<dbReference type="PANTHER" id="PTHR10003">
    <property type="entry name" value="SUPEROXIDE DISMUTASE CU-ZN -RELATED"/>
    <property type="match status" value="1"/>
</dbReference>
<sequence>MTRPAAALTAVAAAAVLLAGCRSDDAGIAPQQPSDAPSLARAAAASGGATRLTAEIVNSAGDVIGDARLTEDATGTVHLTVHVKGLTPGLHGLHVHAVGSCVGPTFTSAGGHYNPASRQHGHLNPLGYHAGDLPNLIVNGAGVGHLSANVDQFSLAALQDADGSALVIHANQDDYRTDPTGNSGARIACGVLE</sequence>
<dbReference type="InterPro" id="IPR001424">
    <property type="entry name" value="SOD_Cu_Zn_dom"/>
</dbReference>
<protein>
    <submittedName>
        <fullName evidence="4">Superoxide dismutase</fullName>
    </submittedName>
</protein>
<dbReference type="GO" id="GO:0006801">
    <property type="term" value="P:superoxide metabolic process"/>
    <property type="evidence" value="ECO:0007669"/>
    <property type="project" value="InterPro"/>
</dbReference>
<name>A0AA37Q8A6_9BACT</name>
<evidence type="ECO:0000256" key="1">
    <source>
        <dbReference type="ARBA" id="ARBA00010457"/>
    </source>
</evidence>
<dbReference type="RefSeq" id="WP_284349300.1">
    <property type="nucleotide sequence ID" value="NZ_BRXS01000002.1"/>
</dbReference>
<feature type="chain" id="PRO_5041352414" evidence="2">
    <location>
        <begin position="20"/>
        <end position="193"/>
    </location>
</feature>
<dbReference type="PROSITE" id="PS51257">
    <property type="entry name" value="PROKAR_LIPOPROTEIN"/>
    <property type="match status" value="1"/>
</dbReference>
<accession>A0AA37Q8A6</accession>
<feature type="signal peptide" evidence="2">
    <location>
        <begin position="1"/>
        <end position="19"/>
    </location>
</feature>
<dbReference type="Gene3D" id="2.60.40.200">
    <property type="entry name" value="Superoxide dismutase, copper/zinc binding domain"/>
    <property type="match status" value="1"/>
</dbReference>
<evidence type="ECO:0000313" key="4">
    <source>
        <dbReference type="EMBL" id="GLC24856.1"/>
    </source>
</evidence>
<dbReference type="GO" id="GO:0005507">
    <property type="term" value="F:copper ion binding"/>
    <property type="evidence" value="ECO:0007669"/>
    <property type="project" value="InterPro"/>
</dbReference>
<evidence type="ECO:0000313" key="5">
    <source>
        <dbReference type="Proteomes" id="UP001161325"/>
    </source>
</evidence>
<gene>
    <name evidence="4" type="ORF">rosag_13690</name>
</gene>
<comment type="similarity">
    <text evidence="1">Belongs to the Cu-Zn superoxide dismutase family.</text>
</comment>
<reference evidence="4" key="1">
    <citation type="submission" date="2022-08" db="EMBL/GenBank/DDBJ databases">
        <title>Draft genome sequencing of Roseisolibacter agri AW1220.</title>
        <authorList>
            <person name="Tobiishi Y."/>
            <person name="Tonouchi A."/>
        </authorList>
    </citation>
    <scope>NUCLEOTIDE SEQUENCE</scope>
    <source>
        <strain evidence="4">AW1220</strain>
    </source>
</reference>
<keyword evidence="2" id="KW-0732">Signal</keyword>
<dbReference type="InterPro" id="IPR024134">
    <property type="entry name" value="SOD_Cu/Zn_/chaperone"/>
</dbReference>
<dbReference type="EMBL" id="BRXS01000002">
    <property type="protein sequence ID" value="GLC24856.1"/>
    <property type="molecule type" value="Genomic_DNA"/>
</dbReference>
<dbReference type="Proteomes" id="UP001161325">
    <property type="component" value="Unassembled WGS sequence"/>
</dbReference>
<organism evidence="4 5">
    <name type="scientific">Roseisolibacter agri</name>
    <dbReference type="NCBI Taxonomy" id="2014610"/>
    <lineage>
        <taxon>Bacteria</taxon>
        <taxon>Pseudomonadati</taxon>
        <taxon>Gemmatimonadota</taxon>
        <taxon>Gemmatimonadia</taxon>
        <taxon>Gemmatimonadales</taxon>
        <taxon>Gemmatimonadaceae</taxon>
        <taxon>Roseisolibacter</taxon>
    </lineage>
</organism>
<proteinExistence type="inferred from homology"/>
<dbReference type="InterPro" id="IPR036423">
    <property type="entry name" value="SOD-like_Cu/Zn_dom_sf"/>
</dbReference>
<dbReference type="SUPFAM" id="SSF49329">
    <property type="entry name" value="Cu,Zn superoxide dismutase-like"/>
    <property type="match status" value="1"/>
</dbReference>
<evidence type="ECO:0000256" key="2">
    <source>
        <dbReference type="SAM" id="SignalP"/>
    </source>
</evidence>
<feature type="domain" description="Superoxide dismutase copper/zinc binding" evidence="3">
    <location>
        <begin position="64"/>
        <end position="191"/>
    </location>
</feature>
<comment type="caution">
    <text evidence="4">The sequence shown here is derived from an EMBL/GenBank/DDBJ whole genome shotgun (WGS) entry which is preliminary data.</text>
</comment>